<evidence type="ECO:0000313" key="2">
    <source>
        <dbReference type="EMBL" id="EED86122.1"/>
    </source>
</evidence>
<name>B8LEW9_THAPS</name>
<accession>B8LEW9</accession>
<dbReference type="InParanoid" id="B8LEW9"/>
<sequence>MTASILSQSLRRYCTARPTTVGSSSTSPMQRASLLRSTLAAQRQRPLSSLAVHPNGVYNNGNGINNTISNGGAVRFMSDDSSRLHSTDIAFKPAESGWGGGSKYTKNFDSIFGSKKKDDGDATKKDGQVTAEKGDDKKKN</sequence>
<dbReference type="Proteomes" id="UP000001449">
    <property type="component" value="Unassembled WGS sequence"/>
</dbReference>
<feature type="compositionally biased region" description="Basic and acidic residues" evidence="1">
    <location>
        <begin position="115"/>
        <end position="140"/>
    </location>
</feature>
<keyword evidence="3" id="KW-1185">Reference proteome</keyword>
<dbReference type="GeneID" id="7453233"/>
<dbReference type="AlphaFoldDB" id="B8LEW9"/>
<proteinExistence type="predicted"/>
<dbReference type="HOGENOM" id="CLU_1839223_0_0_1"/>
<feature type="region of interest" description="Disordered" evidence="1">
    <location>
        <begin position="109"/>
        <end position="140"/>
    </location>
</feature>
<dbReference type="PaxDb" id="35128-Thapsdraft1946"/>
<dbReference type="KEGG" id="tps:THAPSDRAFT_bd1946"/>
<evidence type="ECO:0000256" key="1">
    <source>
        <dbReference type="SAM" id="MobiDB-lite"/>
    </source>
</evidence>
<protein>
    <submittedName>
        <fullName evidence="2">Uncharacterized protein</fullName>
    </submittedName>
</protein>
<dbReference type="RefSeq" id="XP_002297573.1">
    <property type="nucleotide sequence ID" value="XM_002297537.1"/>
</dbReference>
<evidence type="ECO:0000313" key="3">
    <source>
        <dbReference type="Proteomes" id="UP000001449"/>
    </source>
</evidence>
<reference evidence="2 3" key="1">
    <citation type="journal article" date="2004" name="Science">
        <title>The genome of the diatom Thalassiosira pseudonana: ecology, evolution, and metabolism.</title>
        <authorList>
            <person name="Armbrust E.V."/>
            <person name="Berges J.A."/>
            <person name="Bowler C."/>
            <person name="Green B.R."/>
            <person name="Martinez D."/>
            <person name="Putnam N.H."/>
            <person name="Zhou S."/>
            <person name="Allen A.E."/>
            <person name="Apt K.E."/>
            <person name="Bechner M."/>
            <person name="Brzezinski M.A."/>
            <person name="Chaal B.K."/>
            <person name="Chiovitti A."/>
            <person name="Davis A.K."/>
            <person name="Demarest M.S."/>
            <person name="Detter J.C."/>
            <person name="Glavina T."/>
            <person name="Goodstein D."/>
            <person name="Hadi M.Z."/>
            <person name="Hellsten U."/>
            <person name="Hildebrand M."/>
            <person name="Jenkins B.D."/>
            <person name="Jurka J."/>
            <person name="Kapitonov V.V."/>
            <person name="Kroger N."/>
            <person name="Lau W.W."/>
            <person name="Lane T.W."/>
            <person name="Larimer F.W."/>
            <person name="Lippmeier J.C."/>
            <person name="Lucas S."/>
            <person name="Medina M."/>
            <person name="Montsant A."/>
            <person name="Obornik M."/>
            <person name="Parker M.S."/>
            <person name="Palenik B."/>
            <person name="Pazour G.J."/>
            <person name="Richardson P.M."/>
            <person name="Rynearson T.A."/>
            <person name="Saito M.A."/>
            <person name="Schwartz D.C."/>
            <person name="Thamatrakoln K."/>
            <person name="Valentin K."/>
            <person name="Vardi A."/>
            <person name="Wilkerson F.P."/>
            <person name="Rokhsar D.S."/>
        </authorList>
    </citation>
    <scope>NUCLEOTIDE SEQUENCE [LARGE SCALE GENOMIC DNA]</scope>
    <source>
        <strain evidence="2 3">CCMP1335</strain>
    </source>
</reference>
<dbReference type="EMBL" id="DS999453">
    <property type="protein sequence ID" value="EED86122.1"/>
    <property type="molecule type" value="Genomic_DNA"/>
</dbReference>
<gene>
    <name evidence="2" type="ORF">THAPSDRAFT_bd1946</name>
</gene>
<reference evidence="2 3" key="2">
    <citation type="journal article" date="2008" name="Nature">
        <title>The Phaeodactylum genome reveals the evolutionary history of diatom genomes.</title>
        <authorList>
            <person name="Bowler C."/>
            <person name="Allen A.E."/>
            <person name="Badger J.H."/>
            <person name="Grimwood J."/>
            <person name="Jabbari K."/>
            <person name="Kuo A."/>
            <person name="Maheswari U."/>
            <person name="Martens C."/>
            <person name="Maumus F."/>
            <person name="Otillar R.P."/>
            <person name="Rayko E."/>
            <person name="Salamov A."/>
            <person name="Vandepoele K."/>
            <person name="Beszteri B."/>
            <person name="Gruber A."/>
            <person name="Heijde M."/>
            <person name="Katinka M."/>
            <person name="Mock T."/>
            <person name="Valentin K."/>
            <person name="Verret F."/>
            <person name="Berges J.A."/>
            <person name="Brownlee C."/>
            <person name="Cadoret J.P."/>
            <person name="Chiovitti A."/>
            <person name="Choi C.J."/>
            <person name="Coesel S."/>
            <person name="De Martino A."/>
            <person name="Detter J.C."/>
            <person name="Durkin C."/>
            <person name="Falciatore A."/>
            <person name="Fournet J."/>
            <person name="Haruta M."/>
            <person name="Huysman M.J."/>
            <person name="Jenkins B.D."/>
            <person name="Jiroutova K."/>
            <person name="Jorgensen R.E."/>
            <person name="Joubert Y."/>
            <person name="Kaplan A."/>
            <person name="Kroger N."/>
            <person name="Kroth P.G."/>
            <person name="La Roche J."/>
            <person name="Lindquist E."/>
            <person name="Lommer M."/>
            <person name="Martin-Jezequel V."/>
            <person name="Lopez P.J."/>
            <person name="Lucas S."/>
            <person name="Mangogna M."/>
            <person name="McGinnis K."/>
            <person name="Medlin L.K."/>
            <person name="Montsant A."/>
            <person name="Oudot-Le Secq M.P."/>
            <person name="Napoli C."/>
            <person name="Obornik M."/>
            <person name="Parker M.S."/>
            <person name="Petit J.L."/>
            <person name="Porcel B.M."/>
            <person name="Poulsen N."/>
            <person name="Robison M."/>
            <person name="Rychlewski L."/>
            <person name="Rynearson T.A."/>
            <person name="Schmutz J."/>
            <person name="Shapiro H."/>
            <person name="Siaut M."/>
            <person name="Stanley M."/>
            <person name="Sussman M.R."/>
            <person name="Taylor A.R."/>
            <person name="Vardi A."/>
            <person name="von Dassow P."/>
            <person name="Vyverman W."/>
            <person name="Willis A."/>
            <person name="Wyrwicz L.S."/>
            <person name="Rokhsar D.S."/>
            <person name="Weissenbach J."/>
            <person name="Armbrust E.V."/>
            <person name="Green B.R."/>
            <person name="Van de Peer Y."/>
            <person name="Grigoriev I.V."/>
        </authorList>
    </citation>
    <scope>NUCLEOTIDE SEQUENCE [LARGE SCALE GENOMIC DNA]</scope>
    <source>
        <strain evidence="2 3">CCMP1335</strain>
    </source>
</reference>
<organism evidence="2 3">
    <name type="scientific">Thalassiosira pseudonana</name>
    <name type="common">Marine diatom</name>
    <name type="synonym">Cyclotella nana</name>
    <dbReference type="NCBI Taxonomy" id="35128"/>
    <lineage>
        <taxon>Eukaryota</taxon>
        <taxon>Sar</taxon>
        <taxon>Stramenopiles</taxon>
        <taxon>Ochrophyta</taxon>
        <taxon>Bacillariophyta</taxon>
        <taxon>Coscinodiscophyceae</taxon>
        <taxon>Thalassiosirophycidae</taxon>
        <taxon>Thalassiosirales</taxon>
        <taxon>Thalassiosiraceae</taxon>
        <taxon>Thalassiosira</taxon>
    </lineage>
</organism>